<dbReference type="EMBL" id="KK107842">
    <property type="protein sequence ID" value="EZA47519.1"/>
    <property type="molecule type" value="Genomic_DNA"/>
</dbReference>
<organism evidence="1 2">
    <name type="scientific">Ooceraea biroi</name>
    <name type="common">Clonal raider ant</name>
    <name type="synonym">Cerapachys biroi</name>
    <dbReference type="NCBI Taxonomy" id="2015173"/>
    <lineage>
        <taxon>Eukaryota</taxon>
        <taxon>Metazoa</taxon>
        <taxon>Ecdysozoa</taxon>
        <taxon>Arthropoda</taxon>
        <taxon>Hexapoda</taxon>
        <taxon>Insecta</taxon>
        <taxon>Pterygota</taxon>
        <taxon>Neoptera</taxon>
        <taxon>Endopterygota</taxon>
        <taxon>Hymenoptera</taxon>
        <taxon>Apocrita</taxon>
        <taxon>Aculeata</taxon>
        <taxon>Formicoidea</taxon>
        <taxon>Formicidae</taxon>
        <taxon>Dorylinae</taxon>
        <taxon>Ooceraea</taxon>
    </lineage>
</organism>
<dbReference type="Proteomes" id="UP000053097">
    <property type="component" value="Unassembled WGS sequence"/>
</dbReference>
<dbReference type="AlphaFoldDB" id="A0A026VXD3"/>
<proteinExistence type="predicted"/>
<protein>
    <submittedName>
        <fullName evidence="1">Uncharacterized protein</fullName>
    </submittedName>
</protein>
<gene>
    <name evidence="1" type="ORF">X777_15512</name>
</gene>
<accession>A0A026VXD3</accession>
<evidence type="ECO:0000313" key="2">
    <source>
        <dbReference type="Proteomes" id="UP000053097"/>
    </source>
</evidence>
<evidence type="ECO:0000313" key="1">
    <source>
        <dbReference type="EMBL" id="EZA47519.1"/>
    </source>
</evidence>
<keyword evidence="2" id="KW-1185">Reference proteome</keyword>
<sequence length="148" mass="16866">MQRAREHRMERQLHVAQIVSRAEQRVKREKKRIKSETLCKNFIRVGFSDSDKMPSQKGLAPSTHAPFVTVNAKKTLPVIFGIKETAFFAPTHLYTRTYTGINAEQRVRCHGSLLFLLPPGMPRRDAPVLCLFALLFGYSLCKPAQNLI</sequence>
<reference evidence="1 2" key="1">
    <citation type="journal article" date="2014" name="Curr. Biol.">
        <title>The genome of the clonal raider ant Cerapachys biroi.</title>
        <authorList>
            <person name="Oxley P.R."/>
            <person name="Ji L."/>
            <person name="Fetter-Pruneda I."/>
            <person name="McKenzie S.K."/>
            <person name="Li C."/>
            <person name="Hu H."/>
            <person name="Zhang G."/>
            <person name="Kronauer D.J."/>
        </authorList>
    </citation>
    <scope>NUCLEOTIDE SEQUENCE [LARGE SCALE GENOMIC DNA]</scope>
</reference>
<name>A0A026VXD3_OOCBI</name>